<evidence type="ECO:0000313" key="2">
    <source>
        <dbReference type="Proteomes" id="UP001432322"/>
    </source>
</evidence>
<dbReference type="EMBL" id="BTSY01000001">
    <property type="protein sequence ID" value="GMT10817.1"/>
    <property type="molecule type" value="Genomic_DNA"/>
</dbReference>
<organism evidence="1 2">
    <name type="scientific">Pristionchus fissidentatus</name>
    <dbReference type="NCBI Taxonomy" id="1538716"/>
    <lineage>
        <taxon>Eukaryota</taxon>
        <taxon>Metazoa</taxon>
        <taxon>Ecdysozoa</taxon>
        <taxon>Nematoda</taxon>
        <taxon>Chromadorea</taxon>
        <taxon>Rhabditida</taxon>
        <taxon>Rhabditina</taxon>
        <taxon>Diplogasteromorpha</taxon>
        <taxon>Diplogasteroidea</taxon>
        <taxon>Neodiplogasteridae</taxon>
        <taxon>Pristionchus</taxon>
    </lineage>
</organism>
<keyword evidence="2" id="KW-1185">Reference proteome</keyword>
<feature type="non-terminal residue" evidence="1">
    <location>
        <position position="94"/>
    </location>
</feature>
<evidence type="ECO:0000313" key="1">
    <source>
        <dbReference type="EMBL" id="GMT10817.1"/>
    </source>
</evidence>
<proteinExistence type="predicted"/>
<gene>
    <name evidence="1" type="ORF">PFISCL1PPCAC_2114</name>
</gene>
<name>A0AAV5UW43_9BILA</name>
<feature type="non-terminal residue" evidence="1">
    <location>
        <position position="1"/>
    </location>
</feature>
<evidence type="ECO:0008006" key="3">
    <source>
        <dbReference type="Google" id="ProtNLM"/>
    </source>
</evidence>
<dbReference type="Proteomes" id="UP001432322">
    <property type="component" value="Unassembled WGS sequence"/>
</dbReference>
<comment type="caution">
    <text evidence="1">The sequence shown here is derived from an EMBL/GenBank/DDBJ whole genome shotgun (WGS) entry which is preliminary data.</text>
</comment>
<accession>A0AAV5UW43</accession>
<protein>
    <recommendedName>
        <fullName evidence="3">Ion channel</fullName>
    </recommendedName>
</protein>
<reference evidence="1" key="1">
    <citation type="submission" date="2023-10" db="EMBL/GenBank/DDBJ databases">
        <title>Genome assembly of Pristionchus species.</title>
        <authorList>
            <person name="Yoshida K."/>
            <person name="Sommer R.J."/>
        </authorList>
    </citation>
    <scope>NUCLEOTIDE SEQUENCE</scope>
    <source>
        <strain evidence="1">RS5133</strain>
    </source>
</reference>
<sequence length="94" mass="11146">STTFREKKNYTRDECTTDPHQRSFKYWCNEDNCDVSYFPFSTINIFNIELNRCGNMTDFRFISDNYAKLCKFVFEIIENGDGTSTIQRAIPPKF</sequence>
<dbReference type="AlphaFoldDB" id="A0AAV5UW43"/>